<feature type="chain" id="PRO_5047344349" evidence="1">
    <location>
        <begin position="22"/>
        <end position="164"/>
    </location>
</feature>
<dbReference type="Proteomes" id="UP001597171">
    <property type="component" value="Unassembled WGS sequence"/>
</dbReference>
<feature type="signal peptide" evidence="1">
    <location>
        <begin position="1"/>
        <end position="21"/>
    </location>
</feature>
<dbReference type="Pfam" id="PF11454">
    <property type="entry name" value="DUF3016"/>
    <property type="match status" value="1"/>
</dbReference>
<sequence length="164" mass="18647">MRFAPALLALALLVFPAAAQAAAVVTSAPASGYDSNEFRSRAEREATFRELERDLRRRLDRRLPPGRDVRVTLLDVRPAGRFEPWRSGFEDVRVLRDVTPPRVTLRYEARERGRVVAAGDETVTDLNYLSNPSSRLSSDRLAHEKALLADWADARLIRLRPQRR</sequence>
<keyword evidence="1" id="KW-0732">Signal</keyword>
<accession>A0ABW3ZBB2</accession>
<dbReference type="EMBL" id="JBHTMX010000166">
    <property type="protein sequence ID" value="MFD1333092.1"/>
    <property type="molecule type" value="Genomic_DNA"/>
</dbReference>
<proteinExistence type="predicted"/>
<dbReference type="RefSeq" id="WP_378776332.1">
    <property type="nucleotide sequence ID" value="NZ_JBHTMX010000166.1"/>
</dbReference>
<evidence type="ECO:0000313" key="3">
    <source>
        <dbReference type="Proteomes" id="UP001597171"/>
    </source>
</evidence>
<protein>
    <submittedName>
        <fullName evidence="2">DUF3016 domain-containing protein</fullName>
    </submittedName>
</protein>
<evidence type="ECO:0000256" key="1">
    <source>
        <dbReference type="SAM" id="SignalP"/>
    </source>
</evidence>
<reference evidence="3" key="1">
    <citation type="journal article" date="2019" name="Int. J. Syst. Evol. Microbiol.">
        <title>The Global Catalogue of Microorganisms (GCM) 10K type strain sequencing project: providing services to taxonomists for standard genome sequencing and annotation.</title>
        <authorList>
            <consortium name="The Broad Institute Genomics Platform"/>
            <consortium name="The Broad Institute Genome Sequencing Center for Infectious Disease"/>
            <person name="Wu L."/>
            <person name="Ma J."/>
        </authorList>
    </citation>
    <scope>NUCLEOTIDE SEQUENCE [LARGE SCALE GENOMIC DNA]</scope>
    <source>
        <strain evidence="3">CCUG 61696</strain>
    </source>
</reference>
<organism evidence="2 3">
    <name type="scientific">Methylopila musalis</name>
    <dbReference type="NCBI Taxonomy" id="1134781"/>
    <lineage>
        <taxon>Bacteria</taxon>
        <taxon>Pseudomonadati</taxon>
        <taxon>Pseudomonadota</taxon>
        <taxon>Alphaproteobacteria</taxon>
        <taxon>Hyphomicrobiales</taxon>
        <taxon>Methylopilaceae</taxon>
        <taxon>Methylopila</taxon>
    </lineage>
</organism>
<dbReference type="InterPro" id="IPR021557">
    <property type="entry name" value="DUF3016"/>
</dbReference>
<name>A0ABW3ZBB2_9HYPH</name>
<gene>
    <name evidence="2" type="ORF">ACFQ4O_13895</name>
</gene>
<evidence type="ECO:0000313" key="2">
    <source>
        <dbReference type="EMBL" id="MFD1333092.1"/>
    </source>
</evidence>
<keyword evidence="3" id="KW-1185">Reference proteome</keyword>
<comment type="caution">
    <text evidence="2">The sequence shown here is derived from an EMBL/GenBank/DDBJ whole genome shotgun (WGS) entry which is preliminary data.</text>
</comment>